<dbReference type="InterPro" id="IPR043839">
    <property type="entry name" value="PafC_HTH"/>
</dbReference>
<feature type="domain" description="WYL" evidence="1">
    <location>
        <begin position="149"/>
        <end position="213"/>
    </location>
</feature>
<accession>A0A0W8I6W0</accession>
<dbReference type="RefSeq" id="WP_058891102.1">
    <property type="nucleotide sequence ID" value="NZ_LQBL01000027.1"/>
</dbReference>
<dbReference type="PROSITE" id="PS52050">
    <property type="entry name" value="WYL"/>
    <property type="match status" value="1"/>
</dbReference>
<feature type="domain" description="WCX" evidence="3">
    <location>
        <begin position="243"/>
        <end position="316"/>
    </location>
</feature>
<evidence type="ECO:0000313" key="4">
    <source>
        <dbReference type="EMBL" id="KUG54369.1"/>
    </source>
</evidence>
<organism evidence="4 5">
    <name type="scientific">Serinicoccus chungangensis</name>
    <dbReference type="NCBI Taxonomy" id="767452"/>
    <lineage>
        <taxon>Bacteria</taxon>
        <taxon>Bacillati</taxon>
        <taxon>Actinomycetota</taxon>
        <taxon>Actinomycetes</taxon>
        <taxon>Micrococcales</taxon>
        <taxon>Ornithinimicrobiaceae</taxon>
        <taxon>Serinicoccus</taxon>
    </lineage>
</organism>
<protein>
    <submittedName>
        <fullName evidence="4">Proteasome protein</fullName>
    </submittedName>
</protein>
<dbReference type="EMBL" id="LQBL01000027">
    <property type="protein sequence ID" value="KUG54369.1"/>
    <property type="molecule type" value="Genomic_DNA"/>
</dbReference>
<name>A0A0W8I6W0_9MICO</name>
<dbReference type="Pfam" id="PF13280">
    <property type="entry name" value="WYL"/>
    <property type="match status" value="1"/>
</dbReference>
<feature type="domain" description="PafC HTH" evidence="2">
    <location>
        <begin position="10"/>
        <end position="123"/>
    </location>
</feature>
<dbReference type="InterPro" id="IPR028349">
    <property type="entry name" value="PafC-like"/>
</dbReference>
<dbReference type="Pfam" id="PF19187">
    <property type="entry name" value="HTH_PafC"/>
    <property type="match status" value="1"/>
</dbReference>
<dbReference type="PIRSF" id="PIRSF016838">
    <property type="entry name" value="PafC"/>
    <property type="match status" value="1"/>
</dbReference>
<dbReference type="PANTHER" id="PTHR34580">
    <property type="match status" value="1"/>
</dbReference>
<dbReference type="InterPro" id="IPR051534">
    <property type="entry name" value="CBASS_pafABC_assoc_protein"/>
</dbReference>
<evidence type="ECO:0000259" key="2">
    <source>
        <dbReference type="Pfam" id="PF19187"/>
    </source>
</evidence>
<dbReference type="Pfam" id="PF25583">
    <property type="entry name" value="WCX"/>
    <property type="match status" value="1"/>
</dbReference>
<dbReference type="GO" id="GO:0000502">
    <property type="term" value="C:proteasome complex"/>
    <property type="evidence" value="ECO:0007669"/>
    <property type="project" value="UniProtKB-KW"/>
</dbReference>
<keyword evidence="5" id="KW-1185">Reference proteome</keyword>
<sequence>MATYESATSRVARMLTMVPWLLHRQGIDLATAAAELGVSESQVVEDLQILFLCGLPGHYPDDLIEASWEGGRVFVGNADTIARPLRLGRDEALALIVALRALADTPGLAERDAIDRALAKLEAAAGETARAAAAVRVDLEQPADDGIAAAVRSGLTQRRRLHLRYTSGSRDETTERDVDPLRGLSVDGRWYLEGWCHRARGVRLFRLDRIEAAGVLDVPATPPEDLPERAVGTGVYRPDPEDRAVTLDLDPGSAWVAEQVPAEEVETRDDGSVRMVLRVADPRWLLRLVLREGGGVRVVEPAALVDAVQEAARTALSGNLSPGPALD</sequence>
<dbReference type="STRING" id="767452.AVL62_03905"/>
<dbReference type="OrthoDB" id="3268930at2"/>
<dbReference type="Proteomes" id="UP000054837">
    <property type="component" value="Unassembled WGS sequence"/>
</dbReference>
<dbReference type="InterPro" id="IPR057727">
    <property type="entry name" value="WCX_dom"/>
</dbReference>
<reference evidence="4 5" key="1">
    <citation type="submission" date="2015-12" db="EMBL/GenBank/DDBJ databases">
        <title>Serinicoccus chungangenesis strain CD08_5 genome sequencing and assembly.</title>
        <authorList>
            <person name="Chander A.M."/>
            <person name="Kaur G."/>
            <person name="Nair G.R."/>
            <person name="Dhawan D.K."/>
            <person name="Kochhar R.K."/>
            <person name="Mayilraj S."/>
            <person name="Bhadada S.K."/>
        </authorList>
    </citation>
    <scope>NUCLEOTIDE SEQUENCE [LARGE SCALE GENOMIC DNA]</scope>
    <source>
        <strain evidence="4 5">CD08_5</strain>
    </source>
</reference>
<evidence type="ECO:0000313" key="5">
    <source>
        <dbReference type="Proteomes" id="UP000054837"/>
    </source>
</evidence>
<proteinExistence type="predicted"/>
<dbReference type="AlphaFoldDB" id="A0A0W8I6W0"/>
<evidence type="ECO:0000259" key="1">
    <source>
        <dbReference type="Pfam" id="PF13280"/>
    </source>
</evidence>
<dbReference type="InterPro" id="IPR026881">
    <property type="entry name" value="WYL_dom"/>
</dbReference>
<keyword evidence="4" id="KW-0647">Proteasome</keyword>
<comment type="caution">
    <text evidence="4">The sequence shown here is derived from an EMBL/GenBank/DDBJ whole genome shotgun (WGS) entry which is preliminary data.</text>
</comment>
<dbReference type="PANTHER" id="PTHR34580:SF1">
    <property type="entry name" value="PROTEIN PAFC"/>
    <property type="match status" value="1"/>
</dbReference>
<evidence type="ECO:0000259" key="3">
    <source>
        <dbReference type="Pfam" id="PF25583"/>
    </source>
</evidence>
<gene>
    <name evidence="4" type="ORF">AVL62_03905</name>
</gene>